<dbReference type="Gene3D" id="2.30.39.10">
    <property type="entry name" value="Alpha-1-antitrypsin, domain 1"/>
    <property type="match status" value="1"/>
</dbReference>
<dbReference type="InterPro" id="IPR023796">
    <property type="entry name" value="Serpin_dom"/>
</dbReference>
<dbReference type="Pfam" id="PF00079">
    <property type="entry name" value="Serpin"/>
    <property type="match status" value="1"/>
</dbReference>
<dbReference type="InterPro" id="IPR042185">
    <property type="entry name" value="Serpin_sf_2"/>
</dbReference>
<dbReference type="PANTHER" id="PTHR11461:SF211">
    <property type="entry name" value="GH10112P-RELATED"/>
    <property type="match status" value="1"/>
</dbReference>
<dbReference type="Proteomes" id="UP000053780">
    <property type="component" value="Unassembled WGS sequence"/>
</dbReference>
<sequence>MFIEYFLSSVSQLGKTIISKYLNSEQNIICSAYSAHSSMALLNVGATGDVEKHFTKELTGQIISKNIKSDLNKFHKKCLDNFKNLQNTNKNANLFVNNFIIKRKDIKLYSKFESKVLKFYNMIYKEVVPTENSINIINDFIREKTNGKIVNALSNLDPNFSLILINTIKFEGEWVIPFNLNETSKKEFIKSNGKEIFVDTMIVRNRFMFYEDEDFEIVKMYYLGMKFFMLFILPKNNITIDHQVVKNISKKENLEKVFSSFKFKNLILCLPKFKFDNEIDLTDIFFGANKNVLKDLKQISSYIGLNINVKQRACIEIDEFKTEAKAITITTVTDGGDFSKKRVVKFNKNFMFMLMHEIEENSNIQIFSGVINDPSF</sequence>
<dbReference type="VEuPathDB" id="MicrosporidiaDB:NAPIS_ORF00033"/>
<dbReference type="AlphaFoldDB" id="T0MH01"/>
<dbReference type="GO" id="GO:0004867">
    <property type="term" value="F:serine-type endopeptidase inhibitor activity"/>
    <property type="evidence" value="ECO:0007669"/>
    <property type="project" value="InterPro"/>
</dbReference>
<evidence type="ECO:0000313" key="4">
    <source>
        <dbReference type="EMBL" id="EQB62391.1"/>
    </source>
</evidence>
<evidence type="ECO:0000259" key="3">
    <source>
        <dbReference type="SMART" id="SM00093"/>
    </source>
</evidence>
<proteinExistence type="inferred from homology"/>
<dbReference type="SUPFAM" id="SSF56574">
    <property type="entry name" value="Serpins"/>
    <property type="match status" value="1"/>
</dbReference>
<organism evidence="4 5">
    <name type="scientific">Vairimorpha apis BRL 01</name>
    <dbReference type="NCBI Taxonomy" id="1037528"/>
    <lineage>
        <taxon>Eukaryota</taxon>
        <taxon>Fungi</taxon>
        <taxon>Fungi incertae sedis</taxon>
        <taxon>Microsporidia</taxon>
        <taxon>Nosematidae</taxon>
        <taxon>Vairimorpha</taxon>
    </lineage>
</organism>
<comment type="similarity">
    <text evidence="1 2">Belongs to the serpin family.</text>
</comment>
<evidence type="ECO:0000256" key="1">
    <source>
        <dbReference type="ARBA" id="ARBA00009500"/>
    </source>
</evidence>
<reference evidence="4 5" key="1">
    <citation type="journal article" date="2013" name="BMC Genomics">
        <title>Genome sequencing and comparative genomics of honey bee microsporidia, Nosema apis reveal novel insights into host-parasite interactions.</title>
        <authorList>
            <person name="Chen Yp."/>
            <person name="Pettis J.S."/>
            <person name="Zhao Y."/>
            <person name="Liu X."/>
            <person name="Tallon L.J."/>
            <person name="Sadzewicz L.D."/>
            <person name="Li R."/>
            <person name="Zheng H."/>
            <person name="Huang S."/>
            <person name="Zhang X."/>
            <person name="Hamilton M.C."/>
            <person name="Pernal S.F."/>
            <person name="Melathopoulos A.P."/>
            <person name="Yan X."/>
            <person name="Evans J.D."/>
        </authorList>
    </citation>
    <scope>NUCLEOTIDE SEQUENCE [LARGE SCALE GENOMIC DNA]</scope>
    <source>
        <strain evidence="4 5">BRL 01</strain>
    </source>
</reference>
<dbReference type="OrthoDB" id="661148at2759"/>
<dbReference type="GO" id="GO:0005615">
    <property type="term" value="C:extracellular space"/>
    <property type="evidence" value="ECO:0007669"/>
    <property type="project" value="InterPro"/>
</dbReference>
<dbReference type="PANTHER" id="PTHR11461">
    <property type="entry name" value="SERINE PROTEASE INHIBITOR, SERPIN"/>
    <property type="match status" value="1"/>
</dbReference>
<feature type="domain" description="Serpin" evidence="3">
    <location>
        <begin position="11"/>
        <end position="374"/>
    </location>
</feature>
<dbReference type="InterPro" id="IPR000215">
    <property type="entry name" value="Serpin_fam"/>
</dbReference>
<dbReference type="InterPro" id="IPR036186">
    <property type="entry name" value="Serpin_sf"/>
</dbReference>
<evidence type="ECO:0000256" key="2">
    <source>
        <dbReference type="RuleBase" id="RU000411"/>
    </source>
</evidence>
<dbReference type="InterPro" id="IPR042178">
    <property type="entry name" value="Serpin_sf_1"/>
</dbReference>
<dbReference type="SMART" id="SM00093">
    <property type="entry name" value="SERPIN"/>
    <property type="match status" value="1"/>
</dbReference>
<dbReference type="CDD" id="cd00172">
    <property type="entry name" value="serpin"/>
    <property type="match status" value="1"/>
</dbReference>
<dbReference type="HOGENOM" id="CLU_023330_0_1_1"/>
<keyword evidence="5" id="KW-1185">Reference proteome</keyword>
<evidence type="ECO:0000313" key="5">
    <source>
        <dbReference type="Proteomes" id="UP000053780"/>
    </source>
</evidence>
<gene>
    <name evidence="4" type="ORF">NAPIS_ORF00033</name>
</gene>
<dbReference type="Gene3D" id="3.30.497.10">
    <property type="entry name" value="Antithrombin, subunit I, domain 2"/>
    <property type="match status" value="1"/>
</dbReference>
<dbReference type="EMBL" id="KE646852">
    <property type="protein sequence ID" value="EQB62391.1"/>
    <property type="molecule type" value="Genomic_DNA"/>
</dbReference>
<name>T0MH01_9MICR</name>
<protein>
    <submittedName>
        <fullName evidence="4">Serine protease inhibitor</fullName>
    </submittedName>
</protein>
<accession>T0MH01</accession>